<evidence type="ECO:0000313" key="5">
    <source>
        <dbReference type="EMBL" id="OWV33977.1"/>
    </source>
</evidence>
<name>A0A219B6J6_9SPHN</name>
<keyword evidence="6" id="KW-1185">Reference proteome</keyword>
<dbReference type="OrthoDB" id="9776600at2"/>
<keyword evidence="3" id="KW-0732">Signal</keyword>
<accession>A0A219B6J6</accession>
<dbReference type="PANTHER" id="PTHR43808:SF32">
    <property type="entry name" value="ARGE_DAPE-RELATED DEACYLASE"/>
    <property type="match status" value="1"/>
</dbReference>
<dbReference type="GO" id="GO:0046872">
    <property type="term" value="F:metal ion binding"/>
    <property type="evidence" value="ECO:0007669"/>
    <property type="project" value="UniProtKB-KW"/>
</dbReference>
<dbReference type="Gene3D" id="3.30.70.360">
    <property type="match status" value="1"/>
</dbReference>
<keyword evidence="1" id="KW-0479">Metal-binding</keyword>
<evidence type="ECO:0000256" key="3">
    <source>
        <dbReference type="SAM" id="SignalP"/>
    </source>
</evidence>
<dbReference type="Proteomes" id="UP000198462">
    <property type="component" value="Unassembled WGS sequence"/>
</dbReference>
<protein>
    <submittedName>
        <fullName evidence="5">Peptidase M20</fullName>
    </submittedName>
</protein>
<keyword evidence="2" id="KW-0378">Hydrolase</keyword>
<dbReference type="InterPro" id="IPR011650">
    <property type="entry name" value="Peptidase_M20_dimer"/>
</dbReference>
<dbReference type="EMBL" id="NFZT01000001">
    <property type="protein sequence ID" value="OWV33977.1"/>
    <property type="molecule type" value="Genomic_DNA"/>
</dbReference>
<feature type="signal peptide" evidence="3">
    <location>
        <begin position="1"/>
        <end position="17"/>
    </location>
</feature>
<dbReference type="InterPro" id="IPR036264">
    <property type="entry name" value="Bact_exopeptidase_dim_dom"/>
</dbReference>
<dbReference type="InterPro" id="IPR050072">
    <property type="entry name" value="Peptidase_M20A"/>
</dbReference>
<feature type="domain" description="Peptidase M20 dimerisation" evidence="4">
    <location>
        <begin position="220"/>
        <end position="335"/>
    </location>
</feature>
<dbReference type="RefSeq" id="WP_088712676.1">
    <property type="nucleotide sequence ID" value="NZ_NFZT01000001.1"/>
</dbReference>
<dbReference type="SUPFAM" id="SSF55031">
    <property type="entry name" value="Bacterial exopeptidase dimerisation domain"/>
    <property type="match status" value="1"/>
</dbReference>
<dbReference type="GO" id="GO:0016787">
    <property type="term" value="F:hydrolase activity"/>
    <property type="evidence" value="ECO:0007669"/>
    <property type="project" value="UniProtKB-KW"/>
</dbReference>
<dbReference type="Pfam" id="PF07687">
    <property type="entry name" value="M20_dimer"/>
    <property type="match status" value="1"/>
</dbReference>
<evidence type="ECO:0000259" key="4">
    <source>
        <dbReference type="Pfam" id="PF07687"/>
    </source>
</evidence>
<dbReference type="SUPFAM" id="SSF53187">
    <property type="entry name" value="Zn-dependent exopeptidases"/>
    <property type="match status" value="1"/>
</dbReference>
<evidence type="ECO:0000256" key="1">
    <source>
        <dbReference type="ARBA" id="ARBA00022723"/>
    </source>
</evidence>
<evidence type="ECO:0000256" key="2">
    <source>
        <dbReference type="ARBA" id="ARBA00022801"/>
    </source>
</evidence>
<dbReference type="PANTHER" id="PTHR43808">
    <property type="entry name" value="ACETYLORNITHINE DEACETYLASE"/>
    <property type="match status" value="1"/>
</dbReference>
<dbReference type="AlphaFoldDB" id="A0A219B6J6"/>
<comment type="caution">
    <text evidence="5">The sequence shown here is derived from an EMBL/GenBank/DDBJ whole genome shotgun (WGS) entry which is preliminary data.</text>
</comment>
<gene>
    <name evidence="5" type="ORF">B5C34_11230</name>
</gene>
<dbReference type="InterPro" id="IPR002933">
    <property type="entry name" value="Peptidase_M20"/>
</dbReference>
<organism evidence="5 6">
    <name type="scientific">Pacificimonas flava</name>
    <dbReference type="NCBI Taxonomy" id="1234595"/>
    <lineage>
        <taxon>Bacteria</taxon>
        <taxon>Pseudomonadati</taxon>
        <taxon>Pseudomonadota</taxon>
        <taxon>Alphaproteobacteria</taxon>
        <taxon>Sphingomonadales</taxon>
        <taxon>Sphingosinicellaceae</taxon>
        <taxon>Pacificimonas</taxon>
    </lineage>
</organism>
<reference evidence="6" key="1">
    <citation type="submission" date="2017-05" db="EMBL/GenBank/DDBJ databases">
        <authorList>
            <person name="Lin X."/>
        </authorList>
    </citation>
    <scope>NUCLEOTIDE SEQUENCE [LARGE SCALE GENOMIC DNA]</scope>
    <source>
        <strain evidence="6">JLT2012</strain>
    </source>
</reference>
<proteinExistence type="predicted"/>
<evidence type="ECO:0000313" key="6">
    <source>
        <dbReference type="Proteomes" id="UP000198462"/>
    </source>
</evidence>
<dbReference type="Pfam" id="PF01546">
    <property type="entry name" value="Peptidase_M20"/>
    <property type="match status" value="1"/>
</dbReference>
<sequence length="443" mass="46879">MFTARCAALLAFPIAAAAVPAAAQLSPAEQRIPAAVEAETETVEDFLEEIVNVNSGSLNVEGVRRVGQMVREAFEPLGFTAEWIDMAETGRAGHLVLTHEGSGEGKRMLLIGHLDTVFEPDSPFQRYELDPDDPNRAIGPGVADDKGGIAVLLSALSAMKAAGTLAPADIKIVLTGDEERPGSPLDVARRDLIEAGRWADVALGFEGLSVDADGLEYGTIARRSSTSWTLTTTGRQAHSSGVFSDASGYGAIYEMVRILDDWRSDVREGNLTFNVGVMGGGTTAEIDDRGLAISSSGKTNVIAQTAVARGGLRTLTPEQDADVRAKMQAIVALNLPGTDAELVFSDDGYPAMAPKEANRALLGELNEVSRDLGLPELGEWDPARRGAADISFVSEYVDAALAGMATDGGNSHAPGEYVLLDSITRQAKRMAVLMSRLALQPRD</sequence>
<feature type="chain" id="PRO_5012985037" evidence="3">
    <location>
        <begin position="18"/>
        <end position="443"/>
    </location>
</feature>
<dbReference type="Gene3D" id="3.40.630.10">
    <property type="entry name" value="Zn peptidases"/>
    <property type="match status" value="1"/>
</dbReference>